<feature type="transmembrane region" description="Helical" evidence="2">
    <location>
        <begin position="577"/>
        <end position="598"/>
    </location>
</feature>
<feature type="domain" description="Peptidase S33 tripeptidyl aminopeptidase-like C-terminal" evidence="5">
    <location>
        <begin position="447"/>
        <end position="513"/>
    </location>
</feature>
<dbReference type="RefSeq" id="WP_210158292.1">
    <property type="nucleotide sequence ID" value="NZ_JAFCNB010000016.1"/>
</dbReference>
<comment type="caution">
    <text evidence="6">The sequence shown here is derived from an EMBL/GenBank/DDBJ whole genome shotgun (WGS) entry which is preliminary data.</text>
</comment>
<feature type="domain" description="AB hydrolase-1" evidence="4">
    <location>
        <begin position="75"/>
        <end position="217"/>
    </location>
</feature>
<evidence type="ECO:0000256" key="3">
    <source>
        <dbReference type="SAM" id="SignalP"/>
    </source>
</evidence>
<dbReference type="Proteomes" id="UP000674234">
    <property type="component" value="Unassembled WGS sequence"/>
</dbReference>
<feature type="transmembrane region" description="Helical" evidence="2">
    <location>
        <begin position="604"/>
        <end position="627"/>
    </location>
</feature>
<dbReference type="InterPro" id="IPR000073">
    <property type="entry name" value="AB_hydrolase_1"/>
</dbReference>
<feature type="chain" id="PRO_5038714199" evidence="3">
    <location>
        <begin position="20"/>
        <end position="661"/>
    </location>
</feature>
<gene>
    <name evidence="6" type="ORF">JOL79_24860</name>
</gene>
<dbReference type="InterPro" id="IPR013595">
    <property type="entry name" value="Pept_S33_TAP-like_C"/>
</dbReference>
<name>A0A941AKA7_9ACTN</name>
<protein>
    <submittedName>
        <fullName evidence="6">Alpha/beta fold hydrolase</fullName>
    </submittedName>
</protein>
<feature type="transmembrane region" description="Helical" evidence="2">
    <location>
        <begin position="548"/>
        <end position="570"/>
    </location>
</feature>
<evidence type="ECO:0000313" key="6">
    <source>
        <dbReference type="EMBL" id="MBP2707021.1"/>
    </source>
</evidence>
<evidence type="ECO:0000259" key="4">
    <source>
        <dbReference type="Pfam" id="PF00561"/>
    </source>
</evidence>
<sequence length="661" mass="68570">MSSVAAYAGLAVSGPAALAAPGPSIEDGHCPVAEPSGTTCGFLLVPERRDVPNSRTIKVAFAVHKSASPNRRPDPVVYMSGGPGSASLQLTGFVSDMVPDHDVVVLDQRGGRHSEPRLSCPEIPRAVIETLTTPGPTAKETAPIIREALTCQSRLVSEHVDLRGYNTAEIAADIVDLRRALGYQQWNLFGVSYSTRPMLLAASRDPQGTRAVVLDSFLPQGSKWYDQAGANLRSSLTKLGIAAKFDQAVARLNGHPAGYLTVDPLSHKRIDVTLNGDDVATLLGEALQESDVIPILPALVEGLADGKTELLQPIVDEAGDALTSHDWGLYYAVQCQDEVPFNAFPAQSGPRLFTGVVDATVCGAWKLPASRDSVTGLAVPAPTATSTDAGALIHANSPARRARLAFPAGTTPATAQATATRTAPTHAASARTASARTASARAGAFSTAREVTSPVLVLGGSLDPTAPPEAARQAATALPGARFAEFSGVGHAVFLSSACGRATIAAFLDDPSSTAAPCDAGKAPYAVVRPGDLFLTEAAYRVSRSPGLVAPMVLFVVVSIVQLLAGLFALIRRRGGAANTVAGLAGVGLIALAAVSVYQMPDYTALAVGVPHVLLWCGPLAVLAAVPSTIEAFRLHARGLQIVPVLSGLAFLAWLYGWVLV</sequence>
<evidence type="ECO:0000259" key="5">
    <source>
        <dbReference type="Pfam" id="PF08386"/>
    </source>
</evidence>
<dbReference type="InterPro" id="IPR029058">
    <property type="entry name" value="AB_hydrolase_fold"/>
</dbReference>
<dbReference type="GO" id="GO:0016020">
    <property type="term" value="C:membrane"/>
    <property type="evidence" value="ECO:0007669"/>
    <property type="project" value="TreeGrafter"/>
</dbReference>
<keyword evidence="2" id="KW-1133">Transmembrane helix</keyword>
<feature type="transmembrane region" description="Helical" evidence="2">
    <location>
        <begin position="639"/>
        <end position="659"/>
    </location>
</feature>
<keyword evidence="7" id="KW-1185">Reference proteome</keyword>
<dbReference type="PANTHER" id="PTHR43798">
    <property type="entry name" value="MONOACYLGLYCEROL LIPASE"/>
    <property type="match status" value="1"/>
</dbReference>
<evidence type="ECO:0000256" key="1">
    <source>
        <dbReference type="SAM" id="MobiDB-lite"/>
    </source>
</evidence>
<dbReference type="InterPro" id="IPR050266">
    <property type="entry name" value="AB_hydrolase_sf"/>
</dbReference>
<organism evidence="6 7">
    <name type="scientific">Microbispora oryzae</name>
    <dbReference type="NCBI Taxonomy" id="2806554"/>
    <lineage>
        <taxon>Bacteria</taxon>
        <taxon>Bacillati</taxon>
        <taxon>Actinomycetota</taxon>
        <taxon>Actinomycetes</taxon>
        <taxon>Streptosporangiales</taxon>
        <taxon>Streptosporangiaceae</taxon>
        <taxon>Microbispora</taxon>
    </lineage>
</organism>
<dbReference type="Gene3D" id="3.40.50.1820">
    <property type="entry name" value="alpha/beta hydrolase"/>
    <property type="match status" value="2"/>
</dbReference>
<accession>A0A941AKA7</accession>
<keyword evidence="6" id="KW-0378">Hydrolase</keyword>
<dbReference type="Pfam" id="PF08386">
    <property type="entry name" value="Abhydrolase_4"/>
    <property type="match status" value="1"/>
</dbReference>
<keyword evidence="2" id="KW-0812">Transmembrane</keyword>
<feature type="signal peptide" evidence="3">
    <location>
        <begin position="1"/>
        <end position="19"/>
    </location>
</feature>
<dbReference type="EMBL" id="JAFCNB010000016">
    <property type="protein sequence ID" value="MBP2707021.1"/>
    <property type="molecule type" value="Genomic_DNA"/>
</dbReference>
<dbReference type="Pfam" id="PF00561">
    <property type="entry name" value="Abhydrolase_1"/>
    <property type="match status" value="1"/>
</dbReference>
<proteinExistence type="predicted"/>
<dbReference type="GO" id="GO:0016787">
    <property type="term" value="F:hydrolase activity"/>
    <property type="evidence" value="ECO:0007669"/>
    <property type="project" value="UniProtKB-KW"/>
</dbReference>
<dbReference type="AlphaFoldDB" id="A0A941AKA7"/>
<feature type="region of interest" description="Disordered" evidence="1">
    <location>
        <begin position="411"/>
        <end position="432"/>
    </location>
</feature>
<dbReference type="SUPFAM" id="SSF53474">
    <property type="entry name" value="alpha/beta-Hydrolases"/>
    <property type="match status" value="1"/>
</dbReference>
<keyword evidence="3" id="KW-0732">Signal</keyword>
<evidence type="ECO:0000313" key="7">
    <source>
        <dbReference type="Proteomes" id="UP000674234"/>
    </source>
</evidence>
<keyword evidence="2" id="KW-0472">Membrane</keyword>
<dbReference type="PANTHER" id="PTHR43798:SF27">
    <property type="entry name" value="HYDROLASE ALPHA_BETA HYDROLASE FOLD FAMILY"/>
    <property type="match status" value="1"/>
</dbReference>
<evidence type="ECO:0000256" key="2">
    <source>
        <dbReference type="SAM" id="Phobius"/>
    </source>
</evidence>
<reference evidence="6" key="1">
    <citation type="submission" date="2021-02" db="EMBL/GenBank/DDBJ databases">
        <title>Draft genome sequence of Microbispora sp. RL4-1S isolated from rice leaves in Thailand.</title>
        <authorList>
            <person name="Muangham S."/>
            <person name="Duangmal K."/>
        </authorList>
    </citation>
    <scope>NUCLEOTIDE SEQUENCE</scope>
    <source>
        <strain evidence="6">RL4-1S</strain>
    </source>
</reference>